<evidence type="ECO:0000313" key="2">
    <source>
        <dbReference type="EMBL" id="PIK40750.1"/>
    </source>
</evidence>
<dbReference type="Proteomes" id="UP000230750">
    <property type="component" value="Unassembled WGS sequence"/>
</dbReference>
<feature type="compositionally biased region" description="Basic and acidic residues" evidence="1">
    <location>
        <begin position="53"/>
        <end position="64"/>
    </location>
</feature>
<accession>A0A2G8JYC9</accession>
<dbReference type="InterPro" id="IPR032704">
    <property type="entry name" value="Cms1"/>
</dbReference>
<feature type="compositionally biased region" description="Acidic residues" evidence="1">
    <location>
        <begin position="1"/>
        <end position="10"/>
    </location>
</feature>
<dbReference type="EMBL" id="MRZV01001087">
    <property type="protein sequence ID" value="PIK40750.1"/>
    <property type="molecule type" value="Genomic_DNA"/>
</dbReference>
<reference evidence="2 3" key="1">
    <citation type="journal article" date="2017" name="PLoS Biol.">
        <title>The sea cucumber genome provides insights into morphological evolution and visceral regeneration.</title>
        <authorList>
            <person name="Zhang X."/>
            <person name="Sun L."/>
            <person name="Yuan J."/>
            <person name="Sun Y."/>
            <person name="Gao Y."/>
            <person name="Zhang L."/>
            <person name="Li S."/>
            <person name="Dai H."/>
            <person name="Hamel J.F."/>
            <person name="Liu C."/>
            <person name="Yu Y."/>
            <person name="Liu S."/>
            <person name="Lin W."/>
            <person name="Guo K."/>
            <person name="Jin S."/>
            <person name="Xu P."/>
            <person name="Storey K.B."/>
            <person name="Huan P."/>
            <person name="Zhang T."/>
            <person name="Zhou Y."/>
            <person name="Zhang J."/>
            <person name="Lin C."/>
            <person name="Li X."/>
            <person name="Xing L."/>
            <person name="Huo D."/>
            <person name="Sun M."/>
            <person name="Wang L."/>
            <person name="Mercier A."/>
            <person name="Li F."/>
            <person name="Yang H."/>
            <person name="Xiang J."/>
        </authorList>
    </citation>
    <scope>NUCLEOTIDE SEQUENCE [LARGE SCALE GENOMIC DNA]</scope>
    <source>
        <strain evidence="2">Shaxun</strain>
        <tissue evidence="2">Muscle</tissue>
    </source>
</reference>
<proteinExistence type="predicted"/>
<dbReference type="PANTHER" id="PTHR24030:SF0">
    <property type="entry name" value="PROTEIN CMSS1"/>
    <property type="match status" value="1"/>
</dbReference>
<evidence type="ECO:0000256" key="1">
    <source>
        <dbReference type="SAM" id="MobiDB-lite"/>
    </source>
</evidence>
<gene>
    <name evidence="2" type="ORF">BSL78_22392</name>
</gene>
<evidence type="ECO:0000313" key="3">
    <source>
        <dbReference type="Proteomes" id="UP000230750"/>
    </source>
</evidence>
<comment type="caution">
    <text evidence="2">The sequence shown here is derived from an EMBL/GenBank/DDBJ whole genome shotgun (WGS) entry which is preliminary data.</text>
</comment>
<evidence type="ECO:0008006" key="4">
    <source>
        <dbReference type="Google" id="ProtNLM"/>
    </source>
</evidence>
<dbReference type="PANTHER" id="PTHR24030">
    <property type="entry name" value="PROTEIN CMSS1"/>
    <property type="match status" value="1"/>
</dbReference>
<dbReference type="InterPro" id="IPR027417">
    <property type="entry name" value="P-loop_NTPase"/>
</dbReference>
<dbReference type="Pfam" id="PF14617">
    <property type="entry name" value="CMS1"/>
    <property type="match status" value="1"/>
</dbReference>
<feature type="region of interest" description="Disordered" evidence="1">
    <location>
        <begin position="1"/>
        <end position="64"/>
    </location>
</feature>
<organism evidence="2 3">
    <name type="scientific">Stichopus japonicus</name>
    <name type="common">Sea cucumber</name>
    <dbReference type="NCBI Taxonomy" id="307972"/>
    <lineage>
        <taxon>Eukaryota</taxon>
        <taxon>Metazoa</taxon>
        <taxon>Echinodermata</taxon>
        <taxon>Eleutherozoa</taxon>
        <taxon>Echinozoa</taxon>
        <taxon>Holothuroidea</taxon>
        <taxon>Aspidochirotacea</taxon>
        <taxon>Aspidochirotida</taxon>
        <taxon>Stichopodidae</taxon>
        <taxon>Apostichopus</taxon>
    </lineage>
</organism>
<keyword evidence="3" id="KW-1185">Reference proteome</keyword>
<dbReference type="OrthoDB" id="1929311at2759"/>
<dbReference type="GO" id="GO:0030686">
    <property type="term" value="C:90S preribosome"/>
    <property type="evidence" value="ECO:0007669"/>
    <property type="project" value="TreeGrafter"/>
</dbReference>
<protein>
    <recommendedName>
        <fullName evidence="4">Protein CMSS1</fullName>
    </recommendedName>
</protein>
<name>A0A2G8JYC9_STIJA</name>
<dbReference type="Gene3D" id="3.40.50.300">
    <property type="entry name" value="P-loop containing nucleotide triphosphate hydrolases"/>
    <property type="match status" value="1"/>
</dbReference>
<sequence length="256" mass="29176">MVDTLDDEWWIDSKPSSEEVEEEEQPPDLKELKRGSQSLEEESKPKKKRKRPKITEKLAKREDKPATLEDLHTWLEKSGKGTLSTVEQDDMHLKGSSLLEGNKTKLKISEYLSSVILNWKSVVKEAGSKKSCKLIIVTSSGKRAVELNRDSVSFRGKCSTAKLFAKHLKLKDQTKLLASKNVDFAVGTPNRIGALISQGALDTTETRFLILDWNWRDVKFRRMVDMPELEKDLFSLLKEHFIGALKSDEKMKIGLF</sequence>
<dbReference type="STRING" id="307972.A0A2G8JYC9"/>
<dbReference type="AlphaFoldDB" id="A0A2G8JYC9"/>
<dbReference type="GO" id="GO:0005634">
    <property type="term" value="C:nucleus"/>
    <property type="evidence" value="ECO:0007669"/>
    <property type="project" value="TreeGrafter"/>
</dbReference>